<gene>
    <name evidence="3" type="ORF">PYK22_00876</name>
</gene>
<keyword evidence="1" id="KW-0862">Zinc</keyword>
<evidence type="ECO:0000313" key="3">
    <source>
        <dbReference type="EMBL" id="CDM64881.1"/>
    </source>
</evidence>
<organism evidence="3 4">
    <name type="scientific">Pyrinomonas methylaliphatogenes</name>
    <dbReference type="NCBI Taxonomy" id="454194"/>
    <lineage>
        <taxon>Bacteria</taxon>
        <taxon>Pseudomonadati</taxon>
        <taxon>Acidobacteriota</taxon>
        <taxon>Blastocatellia</taxon>
        <taxon>Blastocatellales</taxon>
        <taxon>Pyrinomonadaceae</taxon>
        <taxon>Pyrinomonas</taxon>
    </lineage>
</organism>
<dbReference type="Proteomes" id="UP000031518">
    <property type="component" value="Unassembled WGS sequence"/>
</dbReference>
<keyword evidence="1" id="KW-0479">Metal-binding</keyword>
<evidence type="ECO:0000313" key="4">
    <source>
        <dbReference type="Proteomes" id="UP000031518"/>
    </source>
</evidence>
<dbReference type="PROSITE" id="PS50966">
    <property type="entry name" value="ZF_SWIM"/>
    <property type="match status" value="1"/>
</dbReference>
<protein>
    <recommendedName>
        <fullName evidence="2">SWIM-type domain-containing protein</fullName>
    </recommendedName>
</protein>
<feature type="domain" description="SWIM-type" evidence="2">
    <location>
        <begin position="58"/>
        <end position="99"/>
    </location>
</feature>
<dbReference type="EMBL" id="CBXV010000003">
    <property type="protein sequence ID" value="CDM64881.1"/>
    <property type="molecule type" value="Genomic_DNA"/>
</dbReference>
<accession>A0A0B6WUX3</accession>
<proteinExistence type="predicted"/>
<name>A0A0B6WUX3_9BACT</name>
<sequence length="117" mass="13221">MSCDLASSKRACKRGKNVEGERLTPAEKRAARAARIVVYEAEPYGWIALSESDPSRAYHLFCDPHTRHLVCTCADFVFRGNAEPGFECKHVAATLKFIARCYLAREYDPQRQLKRAA</sequence>
<dbReference type="InterPro" id="IPR007527">
    <property type="entry name" value="Znf_SWIM"/>
</dbReference>
<keyword evidence="1" id="KW-0863">Zinc-finger</keyword>
<dbReference type="STRING" id="454194.PYK22_00876"/>
<evidence type="ECO:0000256" key="1">
    <source>
        <dbReference type="PROSITE-ProRule" id="PRU00325"/>
    </source>
</evidence>
<evidence type="ECO:0000259" key="2">
    <source>
        <dbReference type="PROSITE" id="PS50966"/>
    </source>
</evidence>
<dbReference type="GO" id="GO:0008270">
    <property type="term" value="F:zinc ion binding"/>
    <property type="evidence" value="ECO:0007669"/>
    <property type="project" value="UniProtKB-KW"/>
</dbReference>
<dbReference type="AlphaFoldDB" id="A0A0B6WUX3"/>
<keyword evidence="4" id="KW-1185">Reference proteome</keyword>
<reference evidence="3 4" key="1">
    <citation type="submission" date="2013-12" db="EMBL/GenBank/DDBJ databases">
        <authorList>
            <person name="Stott M."/>
        </authorList>
    </citation>
    <scope>NUCLEOTIDE SEQUENCE [LARGE SCALE GENOMIC DNA]</scope>
    <source>
        <strain evidence="3 4">K22</strain>
    </source>
</reference>
<reference evidence="3 4" key="2">
    <citation type="submission" date="2015-01" db="EMBL/GenBank/DDBJ databases">
        <title>Complete genome sequence of Pyrinomonas methylaliphatogenes type strain K22T.</title>
        <authorList>
            <person name="Lee K.C.Y."/>
            <person name="Power J.F."/>
            <person name="Dunfield P.F."/>
            <person name="Morgan X.C."/>
            <person name="Huttenhower C."/>
            <person name="Stott M.B."/>
        </authorList>
    </citation>
    <scope>NUCLEOTIDE SEQUENCE [LARGE SCALE GENOMIC DNA]</scope>
    <source>
        <strain evidence="3 4">K22</strain>
    </source>
</reference>
<dbReference type="RefSeq" id="WP_041974805.1">
    <property type="nucleotide sequence ID" value="NZ_CBXV010000003.1"/>
</dbReference>